<comment type="caution">
    <text evidence="3">The sequence shown here is derived from an EMBL/GenBank/DDBJ whole genome shotgun (WGS) entry which is preliminary data.</text>
</comment>
<protein>
    <recommendedName>
        <fullName evidence="2">UspA domain-containing protein</fullName>
    </recommendedName>
</protein>
<evidence type="ECO:0000259" key="2">
    <source>
        <dbReference type="Pfam" id="PF00582"/>
    </source>
</evidence>
<dbReference type="InterPro" id="IPR014729">
    <property type="entry name" value="Rossmann-like_a/b/a_fold"/>
</dbReference>
<name>K6XK38_9ACTN</name>
<keyword evidence="4" id="KW-1185">Reference proteome</keyword>
<dbReference type="SUPFAM" id="SSF52402">
    <property type="entry name" value="Adenine nucleotide alpha hydrolases-like"/>
    <property type="match status" value="1"/>
</dbReference>
<evidence type="ECO:0000313" key="4">
    <source>
        <dbReference type="Proteomes" id="UP000035058"/>
    </source>
</evidence>
<dbReference type="Gene3D" id="3.40.50.620">
    <property type="entry name" value="HUPs"/>
    <property type="match status" value="1"/>
</dbReference>
<proteinExistence type="predicted"/>
<accession>K6XK38</accession>
<dbReference type="InterPro" id="IPR006016">
    <property type="entry name" value="UspA"/>
</dbReference>
<sequence length="200" mass="20916">MMLPGGNGSRWVASPAVSEPPGLSTRRPVLVGVSGSEASRRALKAAVKATGGTADLILVCATRRSRREQAPTALHDALKDESYLLTGQAAVAEQLRTARELAIWLGAGSVVTHTGYGDPPTVVEHAADRFDVGTVVLGTASGRPGSTARALARRLGAGVDLVVTNGVTHHRRQTTTRAASLRTVRRVPGWVVPQRGLAVH</sequence>
<dbReference type="Proteomes" id="UP000035058">
    <property type="component" value="Unassembled WGS sequence"/>
</dbReference>
<dbReference type="CDD" id="cd00293">
    <property type="entry name" value="USP-like"/>
    <property type="match status" value="1"/>
</dbReference>
<dbReference type="AlphaFoldDB" id="K6XK38"/>
<evidence type="ECO:0000256" key="1">
    <source>
        <dbReference type="SAM" id="MobiDB-lite"/>
    </source>
</evidence>
<gene>
    <name evidence="3" type="ORF">GONAM_08_00050</name>
</gene>
<evidence type="ECO:0000313" key="3">
    <source>
        <dbReference type="EMBL" id="GAB99214.1"/>
    </source>
</evidence>
<organism evidence="3 4">
    <name type="scientific">Gordonia namibiensis NBRC 108229</name>
    <dbReference type="NCBI Taxonomy" id="1208314"/>
    <lineage>
        <taxon>Bacteria</taxon>
        <taxon>Bacillati</taxon>
        <taxon>Actinomycetota</taxon>
        <taxon>Actinomycetes</taxon>
        <taxon>Mycobacteriales</taxon>
        <taxon>Gordoniaceae</taxon>
        <taxon>Gordonia</taxon>
    </lineage>
</organism>
<feature type="region of interest" description="Disordered" evidence="1">
    <location>
        <begin position="1"/>
        <end position="24"/>
    </location>
</feature>
<feature type="domain" description="UspA" evidence="2">
    <location>
        <begin position="26"/>
        <end position="153"/>
    </location>
</feature>
<reference evidence="3 4" key="1">
    <citation type="submission" date="2012-08" db="EMBL/GenBank/DDBJ databases">
        <title>Whole genome shotgun sequence of Gordonia namibiensis NBRC 108229.</title>
        <authorList>
            <person name="Isaki-Nakamura S."/>
            <person name="Hosoyama A."/>
            <person name="Tsuchikane K."/>
            <person name="Katsumata H."/>
            <person name="Baba S."/>
            <person name="Yamazaki S."/>
            <person name="Fujita N."/>
        </authorList>
    </citation>
    <scope>NUCLEOTIDE SEQUENCE [LARGE SCALE GENOMIC DNA]</scope>
    <source>
        <strain evidence="3 4">NBRC 108229</strain>
    </source>
</reference>
<dbReference type="EMBL" id="BAHE01000008">
    <property type="protein sequence ID" value="GAB99214.1"/>
    <property type="molecule type" value="Genomic_DNA"/>
</dbReference>
<dbReference type="Pfam" id="PF00582">
    <property type="entry name" value="Usp"/>
    <property type="match status" value="1"/>
</dbReference>